<evidence type="ECO:0000313" key="9">
    <source>
        <dbReference type="EMBL" id="KAG8445940.1"/>
    </source>
</evidence>
<evidence type="ECO:0000313" key="10">
    <source>
        <dbReference type="Proteomes" id="UP000812440"/>
    </source>
</evidence>
<sequence>MVGSGPILLGLVLLFGFLPFWIPNKTNPKRVDKEKPNFIVILADDMGWGDLGVNQPALASHTPNLDAMATDGVRFVDFHSAASTCSPSRASLLTGRLGIRNGVTHNFAVGSVGGLPLNETTLAEVLKRAGYITAVIGKWHLGHHDGHHPNARGFDYYYGIPYSNDMGCTDHPGCDIPPCLPCQGPNTTQQREQGGCYDKVALPLMENRAIVEQPLDLGTLTARFELKAEEFIKEARVREQPFFLYVALAHMHVPLSTHVSSQAPYTDGLREMDDLIGRIKDKAYNGADRNTLIWFTGDNGPWAEKCQFAGSSGPFVGSWQVAQGTHFVPLAHFPGYTINICTH</sequence>
<evidence type="ECO:0000256" key="5">
    <source>
        <dbReference type="ARBA" id="ARBA00022801"/>
    </source>
</evidence>
<proteinExistence type="inferred from homology"/>
<feature type="transmembrane region" description="Helical" evidence="7">
    <location>
        <begin position="6"/>
        <end position="23"/>
    </location>
</feature>
<comment type="cofactor">
    <cofactor evidence="1">
        <name>Ca(2+)</name>
        <dbReference type="ChEBI" id="CHEBI:29108"/>
    </cofactor>
</comment>
<accession>A0A8T2JRC1</accession>
<keyword evidence="5" id="KW-0378">Hydrolase</keyword>
<evidence type="ECO:0000256" key="7">
    <source>
        <dbReference type="SAM" id="Phobius"/>
    </source>
</evidence>
<evidence type="ECO:0000256" key="2">
    <source>
        <dbReference type="ARBA" id="ARBA00008779"/>
    </source>
</evidence>
<name>A0A8T2JRC1_9PIPI</name>
<dbReference type="OrthoDB" id="103349at2759"/>
<dbReference type="EMBL" id="JAACNH010000003">
    <property type="protein sequence ID" value="KAG8445940.1"/>
    <property type="molecule type" value="Genomic_DNA"/>
</dbReference>
<reference evidence="9" key="1">
    <citation type="thesis" date="2020" institute="ProQuest LLC" country="789 East Eisenhower Parkway, Ann Arbor, MI, USA">
        <title>Comparative Genomics and Chromosome Evolution.</title>
        <authorList>
            <person name="Mudd A.B."/>
        </authorList>
    </citation>
    <scope>NUCLEOTIDE SEQUENCE</scope>
    <source>
        <strain evidence="9">Female2</strain>
        <tissue evidence="9">Blood</tissue>
    </source>
</reference>
<dbReference type="InterPro" id="IPR024607">
    <property type="entry name" value="Sulfatase_CS"/>
</dbReference>
<keyword evidence="4" id="KW-0732">Signal</keyword>
<dbReference type="PANTHER" id="PTHR42693">
    <property type="entry name" value="ARYLSULFATASE FAMILY MEMBER"/>
    <property type="match status" value="1"/>
</dbReference>
<dbReference type="GO" id="GO:0046872">
    <property type="term" value="F:metal ion binding"/>
    <property type="evidence" value="ECO:0007669"/>
    <property type="project" value="UniProtKB-KW"/>
</dbReference>
<dbReference type="Proteomes" id="UP000812440">
    <property type="component" value="Chromosome 8_10"/>
</dbReference>
<comment type="similarity">
    <text evidence="2">Belongs to the sulfatase family.</text>
</comment>
<keyword evidence="7" id="KW-1133">Transmembrane helix</keyword>
<evidence type="ECO:0000259" key="8">
    <source>
        <dbReference type="Pfam" id="PF00884"/>
    </source>
</evidence>
<evidence type="ECO:0000256" key="4">
    <source>
        <dbReference type="ARBA" id="ARBA00022729"/>
    </source>
</evidence>
<protein>
    <recommendedName>
        <fullName evidence="8">Sulfatase N-terminal domain-containing protein</fullName>
    </recommendedName>
</protein>
<dbReference type="InterPro" id="IPR000917">
    <property type="entry name" value="Sulfatase_N"/>
</dbReference>
<dbReference type="InterPro" id="IPR050738">
    <property type="entry name" value="Sulfatase"/>
</dbReference>
<dbReference type="Gene3D" id="3.40.720.10">
    <property type="entry name" value="Alkaline Phosphatase, subunit A"/>
    <property type="match status" value="1"/>
</dbReference>
<dbReference type="PANTHER" id="PTHR42693:SF42">
    <property type="entry name" value="ARYLSULFATASE G"/>
    <property type="match status" value="1"/>
</dbReference>
<dbReference type="PROSITE" id="PS00149">
    <property type="entry name" value="SULFATASE_2"/>
    <property type="match status" value="1"/>
</dbReference>
<gene>
    <name evidence="9" type="ORF">GDO86_013707</name>
</gene>
<evidence type="ECO:0000256" key="3">
    <source>
        <dbReference type="ARBA" id="ARBA00022723"/>
    </source>
</evidence>
<evidence type="ECO:0000256" key="6">
    <source>
        <dbReference type="ARBA" id="ARBA00022837"/>
    </source>
</evidence>
<keyword evidence="7" id="KW-0472">Membrane</keyword>
<dbReference type="GO" id="GO:0004065">
    <property type="term" value="F:arylsulfatase activity"/>
    <property type="evidence" value="ECO:0007669"/>
    <property type="project" value="TreeGrafter"/>
</dbReference>
<feature type="domain" description="Sulfatase N-terminal" evidence="8">
    <location>
        <begin position="36"/>
        <end position="316"/>
    </location>
</feature>
<keyword evidence="3" id="KW-0479">Metal-binding</keyword>
<keyword evidence="7" id="KW-0812">Transmembrane</keyword>
<organism evidence="9 10">
    <name type="scientific">Hymenochirus boettgeri</name>
    <name type="common">Congo dwarf clawed frog</name>
    <dbReference type="NCBI Taxonomy" id="247094"/>
    <lineage>
        <taxon>Eukaryota</taxon>
        <taxon>Metazoa</taxon>
        <taxon>Chordata</taxon>
        <taxon>Craniata</taxon>
        <taxon>Vertebrata</taxon>
        <taxon>Euteleostomi</taxon>
        <taxon>Amphibia</taxon>
        <taxon>Batrachia</taxon>
        <taxon>Anura</taxon>
        <taxon>Pipoidea</taxon>
        <taxon>Pipidae</taxon>
        <taxon>Pipinae</taxon>
        <taxon>Hymenochirus</taxon>
    </lineage>
</organism>
<keyword evidence="10" id="KW-1185">Reference proteome</keyword>
<dbReference type="AlphaFoldDB" id="A0A8T2JRC1"/>
<dbReference type="InterPro" id="IPR017850">
    <property type="entry name" value="Alkaline_phosphatase_core_sf"/>
</dbReference>
<dbReference type="SUPFAM" id="SSF53649">
    <property type="entry name" value="Alkaline phosphatase-like"/>
    <property type="match status" value="1"/>
</dbReference>
<dbReference type="Pfam" id="PF00884">
    <property type="entry name" value="Sulfatase"/>
    <property type="match status" value="1"/>
</dbReference>
<comment type="caution">
    <text evidence="9">The sequence shown here is derived from an EMBL/GenBank/DDBJ whole genome shotgun (WGS) entry which is preliminary data.</text>
</comment>
<keyword evidence="6" id="KW-0106">Calcium</keyword>
<dbReference type="PROSITE" id="PS00523">
    <property type="entry name" value="SULFATASE_1"/>
    <property type="match status" value="1"/>
</dbReference>
<evidence type="ECO:0000256" key="1">
    <source>
        <dbReference type="ARBA" id="ARBA00001913"/>
    </source>
</evidence>